<dbReference type="AlphaFoldDB" id="A0A642UUK7"/>
<dbReference type="Proteomes" id="UP000761534">
    <property type="component" value="Unassembled WGS sequence"/>
</dbReference>
<comment type="caution">
    <text evidence="1">The sequence shown here is derived from an EMBL/GenBank/DDBJ whole genome shotgun (WGS) entry which is preliminary data.</text>
</comment>
<dbReference type="VEuPathDB" id="FungiDB:TRICI_005736"/>
<protein>
    <submittedName>
        <fullName evidence="1">Uncharacterized protein</fullName>
    </submittedName>
</protein>
<gene>
    <name evidence="1" type="ORF">TRICI_005736</name>
</gene>
<sequence length="471" mass="53763">MVLTPEEEAAKHAEDLKAARKRSCDTGCISIKDARATPLGTPVNIVGIVERVRPHYVPKVKRNGRVWNDLVGFNMVIRDEENRTILRVLAHNNLEQLYKKVRPGNMVFAFRVVHSTTPDSQPVSCFDGKWKTHWVVENPTYRRQPKIHLITRLVNCKDVSESHKTLYKLIRITPRASLLSLLDVDDDRIRRIVVRVTAIETSPLVDGTTVYVTDYYKPEEFQAAYIGKGEPMAHPGLAVNFLNLSKDINVGEFYCFEGQIARDRGTVYFRVDTRDYGAIRVPSTEELSFLVLSMEDYNTRDKSRDGALPLEHVSKYIKCNVDSYRHPTISIYSLLTNSVRERVRVAGILVSCQLFRYPHRRVVLTLGHEEQMVQIQYSRETFFENHIASAKHLVDNYILNRWVIVGVHGKLSTGLYNGVETCIPDSVTHIREEYSVDDDIIIASDISDSGNDDDSSEEPPFNDDNLLLLKT</sequence>
<organism evidence="1 2">
    <name type="scientific">Trichomonascus ciferrii</name>
    <dbReference type="NCBI Taxonomy" id="44093"/>
    <lineage>
        <taxon>Eukaryota</taxon>
        <taxon>Fungi</taxon>
        <taxon>Dikarya</taxon>
        <taxon>Ascomycota</taxon>
        <taxon>Saccharomycotina</taxon>
        <taxon>Dipodascomycetes</taxon>
        <taxon>Dipodascales</taxon>
        <taxon>Trichomonascaceae</taxon>
        <taxon>Trichomonascus</taxon>
        <taxon>Trichomonascus ciferrii complex</taxon>
    </lineage>
</organism>
<accession>A0A642UUK7</accession>
<name>A0A642UUK7_9ASCO</name>
<proteinExistence type="predicted"/>
<reference evidence="1" key="1">
    <citation type="journal article" date="2019" name="G3 (Bethesda)">
        <title>Genome Assemblies of Two Rare Opportunistic Yeast Pathogens: Diutina rugosa (syn. Candida rugosa) and Trichomonascus ciferrii (syn. Candida ciferrii).</title>
        <authorList>
            <person name="Mixao V."/>
            <person name="Saus E."/>
            <person name="Hansen A.P."/>
            <person name="Lass-Florl C."/>
            <person name="Gabaldon T."/>
        </authorList>
    </citation>
    <scope>NUCLEOTIDE SEQUENCE</scope>
    <source>
        <strain evidence="1">CBS 4856</strain>
    </source>
</reference>
<evidence type="ECO:0000313" key="1">
    <source>
        <dbReference type="EMBL" id="KAA8903259.1"/>
    </source>
</evidence>
<keyword evidence="2" id="KW-1185">Reference proteome</keyword>
<dbReference type="EMBL" id="SWFS01000444">
    <property type="protein sequence ID" value="KAA8903259.1"/>
    <property type="molecule type" value="Genomic_DNA"/>
</dbReference>
<evidence type="ECO:0000313" key="2">
    <source>
        <dbReference type="Proteomes" id="UP000761534"/>
    </source>
</evidence>